<dbReference type="InterPro" id="IPR010451">
    <property type="entry name" value="Acetoacetate_decarboxylase"/>
</dbReference>
<dbReference type="EMBL" id="WUEY01000024">
    <property type="protein sequence ID" value="NEI73992.1"/>
    <property type="molecule type" value="Genomic_DNA"/>
</dbReference>
<evidence type="ECO:0008006" key="3">
    <source>
        <dbReference type="Google" id="ProtNLM"/>
    </source>
</evidence>
<evidence type="ECO:0000313" key="1">
    <source>
        <dbReference type="EMBL" id="NEI73992.1"/>
    </source>
</evidence>
<protein>
    <recommendedName>
        <fullName evidence="3">Acetoacetate decarboxylase</fullName>
    </recommendedName>
</protein>
<gene>
    <name evidence="1" type="ORF">GR212_31005</name>
</gene>
<proteinExistence type="predicted"/>
<comment type="caution">
    <text evidence="1">The sequence shown here is derived from an EMBL/GenBank/DDBJ whole genome shotgun (WGS) entry which is preliminary data.</text>
</comment>
<dbReference type="SUPFAM" id="SSF160104">
    <property type="entry name" value="Acetoacetate decarboxylase-like"/>
    <property type="match status" value="1"/>
</dbReference>
<accession>A0A6L9UHY7</accession>
<dbReference type="InterPro" id="IPR023375">
    <property type="entry name" value="ADC_dom_sf"/>
</dbReference>
<organism evidence="1 2">
    <name type="scientific">Rhizobium lusitanum</name>
    <dbReference type="NCBI Taxonomy" id="293958"/>
    <lineage>
        <taxon>Bacteria</taxon>
        <taxon>Pseudomonadati</taxon>
        <taxon>Pseudomonadota</taxon>
        <taxon>Alphaproteobacteria</taxon>
        <taxon>Hyphomicrobiales</taxon>
        <taxon>Rhizobiaceae</taxon>
        <taxon>Rhizobium/Agrobacterium group</taxon>
        <taxon>Rhizobium</taxon>
    </lineage>
</organism>
<dbReference type="Gene3D" id="2.40.400.10">
    <property type="entry name" value="Acetoacetate decarboxylase-like"/>
    <property type="match status" value="1"/>
</dbReference>
<dbReference type="Proteomes" id="UP000483035">
    <property type="component" value="Unassembled WGS sequence"/>
</dbReference>
<dbReference type="Pfam" id="PF06314">
    <property type="entry name" value="ADC"/>
    <property type="match status" value="1"/>
</dbReference>
<reference evidence="1 2" key="1">
    <citation type="submission" date="2019-12" db="EMBL/GenBank/DDBJ databases">
        <title>Rhizobium genotypes associated with high levels of biological nitrogen fixation by grain legumes in a temperate-maritime cropping system.</title>
        <authorList>
            <person name="Maluk M."/>
            <person name="Francesc Ferrando Molina F."/>
            <person name="Lopez Del Egido L."/>
            <person name="Lafos M."/>
            <person name="Langarica-Fuentes A."/>
            <person name="Gebre Yohannes G."/>
            <person name="Young M.W."/>
            <person name="Martin P."/>
            <person name="Gantlett R."/>
            <person name="Kenicer G."/>
            <person name="Hawes C."/>
            <person name="Begg G.S."/>
            <person name="Quilliam R.S."/>
            <person name="Squire G.R."/>
            <person name="Poole P.S."/>
            <person name="Young P.W."/>
            <person name="Iannetta P.M."/>
            <person name="James E.K."/>
        </authorList>
    </citation>
    <scope>NUCLEOTIDE SEQUENCE [LARGE SCALE GENOMIC DNA]</scope>
    <source>
        <strain evidence="1 2">JHI1118</strain>
    </source>
</reference>
<dbReference type="AlphaFoldDB" id="A0A6L9UHY7"/>
<name>A0A6L9UHY7_9HYPH</name>
<sequence>MTRIPLHNANNIPLQAPLIPDPFVPYECPGNRSLNAICQGDAAILTQYLENTPFTLASDRFLVYVSDFTNCRKAPFMDAGIVIPVRFGKREGGYFLFEYEDNDAAIAAGRDLWGYPKKFGEIELTEHEDGATANVARHGIPLISIECRFDGVETEPLKTTPHLNIHIQPAPDGTILNKRVIARDTSPDFRMTSCRWGSANVKLGALHTDPLSPLGPVRVLAANYVVGDFFATEQNGWGKTIADLIVSGAPIEGNVE</sequence>
<evidence type="ECO:0000313" key="2">
    <source>
        <dbReference type="Proteomes" id="UP000483035"/>
    </source>
</evidence>
<dbReference type="RefSeq" id="WP_163992819.1">
    <property type="nucleotide sequence ID" value="NZ_WUEY01000024.1"/>
</dbReference>
<dbReference type="GO" id="GO:0016829">
    <property type="term" value="F:lyase activity"/>
    <property type="evidence" value="ECO:0007669"/>
    <property type="project" value="InterPro"/>
</dbReference>